<name>A0A0E9WGK1_ANGAN</name>
<reference evidence="2" key="2">
    <citation type="journal article" date="2015" name="Fish Shellfish Immunol.">
        <title>Early steps in the European eel (Anguilla anguilla)-Vibrio vulnificus interaction in the gills: Role of the RtxA13 toxin.</title>
        <authorList>
            <person name="Callol A."/>
            <person name="Pajuelo D."/>
            <person name="Ebbesson L."/>
            <person name="Teles M."/>
            <person name="MacKenzie S."/>
            <person name="Amaro C."/>
        </authorList>
    </citation>
    <scope>NUCLEOTIDE SEQUENCE</scope>
</reference>
<evidence type="ECO:0000256" key="1">
    <source>
        <dbReference type="SAM" id="MobiDB-lite"/>
    </source>
</evidence>
<feature type="region of interest" description="Disordered" evidence="1">
    <location>
        <begin position="1"/>
        <end position="33"/>
    </location>
</feature>
<accession>A0A0E9WGK1</accession>
<evidence type="ECO:0000313" key="2">
    <source>
        <dbReference type="EMBL" id="JAH89482.1"/>
    </source>
</evidence>
<sequence>MLNWGGRLGKVRGTGQHSAQLKRMTEARGTRRRKRTLCPMRRALLHRFPSQQFRSTPLLSI</sequence>
<protein>
    <submittedName>
        <fullName evidence="2">Uncharacterized protein</fullName>
    </submittedName>
</protein>
<proteinExistence type="predicted"/>
<dbReference type="EMBL" id="GBXM01019095">
    <property type="protein sequence ID" value="JAH89482.1"/>
    <property type="molecule type" value="Transcribed_RNA"/>
</dbReference>
<reference evidence="2" key="1">
    <citation type="submission" date="2014-11" db="EMBL/GenBank/DDBJ databases">
        <authorList>
            <person name="Amaro Gonzalez C."/>
        </authorList>
    </citation>
    <scope>NUCLEOTIDE SEQUENCE</scope>
</reference>
<dbReference type="AlphaFoldDB" id="A0A0E9WGK1"/>
<organism evidence="2">
    <name type="scientific">Anguilla anguilla</name>
    <name type="common">European freshwater eel</name>
    <name type="synonym">Muraena anguilla</name>
    <dbReference type="NCBI Taxonomy" id="7936"/>
    <lineage>
        <taxon>Eukaryota</taxon>
        <taxon>Metazoa</taxon>
        <taxon>Chordata</taxon>
        <taxon>Craniata</taxon>
        <taxon>Vertebrata</taxon>
        <taxon>Euteleostomi</taxon>
        <taxon>Actinopterygii</taxon>
        <taxon>Neopterygii</taxon>
        <taxon>Teleostei</taxon>
        <taxon>Anguilliformes</taxon>
        <taxon>Anguillidae</taxon>
        <taxon>Anguilla</taxon>
    </lineage>
</organism>